<dbReference type="EMBL" id="AP024747">
    <property type="protein sequence ID" value="BCY24881.1"/>
    <property type="molecule type" value="Genomic_DNA"/>
</dbReference>
<evidence type="ECO:0000313" key="2">
    <source>
        <dbReference type="Proteomes" id="UP000825072"/>
    </source>
</evidence>
<evidence type="ECO:0000313" key="1">
    <source>
        <dbReference type="EMBL" id="BCY24881.1"/>
    </source>
</evidence>
<reference evidence="1" key="1">
    <citation type="submission" date="2021-06" db="EMBL/GenBank/DDBJ databases">
        <title>Genome sequence of Cutibacterium modestum strain KB17-24694.</title>
        <authorList>
            <person name="Dekio I."/>
            <person name="Asahina A."/>
            <person name="Nishida M."/>
        </authorList>
    </citation>
    <scope>NUCLEOTIDE SEQUENCE</scope>
    <source>
        <strain evidence="1">KB17-24694</strain>
    </source>
</reference>
<name>A0AAD1KPM9_9ACTN</name>
<dbReference type="Proteomes" id="UP000825072">
    <property type="component" value="Chromosome 1"/>
</dbReference>
<gene>
    <name evidence="1" type="ORF">KB1_08710</name>
</gene>
<organism evidence="1 2">
    <name type="scientific">Cutibacterium modestum</name>
    <dbReference type="NCBI Taxonomy" id="2559073"/>
    <lineage>
        <taxon>Bacteria</taxon>
        <taxon>Bacillati</taxon>
        <taxon>Actinomycetota</taxon>
        <taxon>Actinomycetes</taxon>
        <taxon>Propionibacteriales</taxon>
        <taxon>Propionibacteriaceae</taxon>
        <taxon>Cutibacterium</taxon>
    </lineage>
</organism>
<protein>
    <submittedName>
        <fullName evidence="1">Uncharacterized protein</fullName>
    </submittedName>
</protein>
<sequence>MVLGVPAASLTAFLAAVLTIIIPMTIPTEVSTTLFVSTRAAVIAPRTICVTLTTRFTIVVPAAHTTTP</sequence>
<accession>A0AAD1KPM9</accession>
<proteinExistence type="predicted"/>
<dbReference type="AlphaFoldDB" id="A0AAD1KPM9"/>